<accession>A0A2A9MPN3</accession>
<gene>
    <name evidence="2" type="ORF">BESB_003680</name>
</gene>
<comment type="caution">
    <text evidence="2">The sequence shown here is derived from an EMBL/GenBank/DDBJ whole genome shotgun (WGS) entry which is preliminary data.</text>
</comment>
<dbReference type="KEGG" id="bbes:BESB_003680"/>
<dbReference type="AlphaFoldDB" id="A0A2A9MPN3"/>
<dbReference type="VEuPathDB" id="ToxoDB:BESB_003680"/>
<dbReference type="RefSeq" id="XP_029222036.1">
    <property type="nucleotide sequence ID" value="XM_029359123.1"/>
</dbReference>
<dbReference type="GeneID" id="40305431"/>
<dbReference type="OrthoDB" id="371164at2759"/>
<name>A0A2A9MPN3_BESBE</name>
<proteinExistence type="predicted"/>
<evidence type="ECO:0000256" key="1">
    <source>
        <dbReference type="SAM" id="MobiDB-lite"/>
    </source>
</evidence>
<feature type="compositionally biased region" description="Basic and acidic residues" evidence="1">
    <location>
        <begin position="334"/>
        <end position="358"/>
    </location>
</feature>
<dbReference type="Proteomes" id="UP000224006">
    <property type="component" value="Chromosome I"/>
</dbReference>
<protein>
    <submittedName>
        <fullName evidence="2">Uncharacterized protein</fullName>
    </submittedName>
</protein>
<feature type="region of interest" description="Disordered" evidence="1">
    <location>
        <begin position="334"/>
        <end position="385"/>
    </location>
</feature>
<evidence type="ECO:0000313" key="3">
    <source>
        <dbReference type="Proteomes" id="UP000224006"/>
    </source>
</evidence>
<organism evidence="2 3">
    <name type="scientific">Besnoitia besnoiti</name>
    <name type="common">Apicomplexan protozoan</name>
    <dbReference type="NCBI Taxonomy" id="94643"/>
    <lineage>
        <taxon>Eukaryota</taxon>
        <taxon>Sar</taxon>
        <taxon>Alveolata</taxon>
        <taxon>Apicomplexa</taxon>
        <taxon>Conoidasida</taxon>
        <taxon>Coccidia</taxon>
        <taxon>Eucoccidiorida</taxon>
        <taxon>Eimeriorina</taxon>
        <taxon>Sarcocystidae</taxon>
        <taxon>Besnoitia</taxon>
    </lineage>
</organism>
<reference evidence="2 3" key="1">
    <citation type="submission" date="2017-09" db="EMBL/GenBank/DDBJ databases">
        <title>Genome sequencing of Besnoitia besnoiti strain Bb-Ger1.</title>
        <authorList>
            <person name="Schares G."/>
            <person name="Venepally P."/>
            <person name="Lorenzi H.A."/>
        </authorList>
    </citation>
    <scope>NUCLEOTIDE SEQUENCE [LARGE SCALE GENOMIC DNA]</scope>
    <source>
        <strain evidence="2 3">Bb-Ger1</strain>
    </source>
</reference>
<feature type="region of interest" description="Disordered" evidence="1">
    <location>
        <begin position="93"/>
        <end position="115"/>
    </location>
</feature>
<dbReference type="EMBL" id="NWUJ01000001">
    <property type="protein sequence ID" value="PFH38027.1"/>
    <property type="molecule type" value="Genomic_DNA"/>
</dbReference>
<evidence type="ECO:0000313" key="2">
    <source>
        <dbReference type="EMBL" id="PFH38027.1"/>
    </source>
</evidence>
<keyword evidence="3" id="KW-1185">Reference proteome</keyword>
<sequence>MRCSLAAQELAPFLRSRPSGRIPAFFLKKFTSSGEGACSLLALNAQCRPASSKFFPPKSPRGFEHCGLQGSPSPDLLLPHCLATPYPLRRLSSSPHSASLSESPSPSAPAPSLASAASPSRALASKCIKTRADDSWPASPAAASASSCAERVELPGEEAKDDVLGAPPEFTSVLDGSPEGKPREAGISCLKARCRTRAVTCEGETAGSLSADAAAAAPPRGGATTSPFFFRVAAENETAQAWRDKEVRTAGELSLASRSAGLAESRLLPSEVSASAAASRSWGPVAGRERGLSQLVDCEAALAFAALPQIRCHSVLEGACPGLLSQVPRERASLRANREGLTPSERDRRDRKERRAAELQEGGAECSRALPMPSHAGRREEETGLHLPGQERDFDGYYCWNRNPSARYPKKGNKGCRPVCRAMRKIRKRLKTGR</sequence>